<protein>
    <recommendedName>
        <fullName evidence="3">Xylose isomerase-like TIM barrel domain-containing protein</fullName>
    </recommendedName>
</protein>
<dbReference type="Proteomes" id="UP000279259">
    <property type="component" value="Unassembled WGS sequence"/>
</dbReference>
<evidence type="ECO:0000313" key="1">
    <source>
        <dbReference type="EMBL" id="RSH94953.1"/>
    </source>
</evidence>
<evidence type="ECO:0000313" key="2">
    <source>
        <dbReference type="Proteomes" id="UP000279259"/>
    </source>
</evidence>
<keyword evidence="2" id="KW-1185">Reference proteome</keyword>
<comment type="caution">
    <text evidence="1">The sequence shown here is derived from an EMBL/GenBank/DDBJ whole genome shotgun (WGS) entry which is preliminary data.</text>
</comment>
<reference evidence="1 2" key="1">
    <citation type="submission" date="2018-11" db="EMBL/GenBank/DDBJ databases">
        <title>Genome sequence of Saitozyma podzolica DSM 27192.</title>
        <authorList>
            <person name="Aliyu H."/>
            <person name="Gorte O."/>
            <person name="Ochsenreither K."/>
        </authorList>
    </citation>
    <scope>NUCLEOTIDE SEQUENCE [LARGE SCALE GENOMIC DNA]</scope>
    <source>
        <strain evidence="1 2">DSM 27192</strain>
    </source>
</reference>
<sequence length="63" mass="7076">MRINAFKSAWGVNAAEFDFWLRDVKAKGYAGIELNPNGLADEALQRIRGLLIELSLQVIIQCK</sequence>
<proteinExistence type="predicted"/>
<evidence type="ECO:0008006" key="3">
    <source>
        <dbReference type="Google" id="ProtNLM"/>
    </source>
</evidence>
<organism evidence="1 2">
    <name type="scientific">Saitozyma podzolica</name>
    <dbReference type="NCBI Taxonomy" id="1890683"/>
    <lineage>
        <taxon>Eukaryota</taxon>
        <taxon>Fungi</taxon>
        <taxon>Dikarya</taxon>
        <taxon>Basidiomycota</taxon>
        <taxon>Agaricomycotina</taxon>
        <taxon>Tremellomycetes</taxon>
        <taxon>Tremellales</taxon>
        <taxon>Trimorphomycetaceae</taxon>
        <taxon>Saitozyma</taxon>
    </lineage>
</organism>
<dbReference type="EMBL" id="RSCD01000001">
    <property type="protein sequence ID" value="RSH94953.1"/>
    <property type="molecule type" value="Genomic_DNA"/>
</dbReference>
<gene>
    <name evidence="1" type="ORF">EHS25_000037</name>
</gene>
<name>A0A427YUY2_9TREE</name>
<accession>A0A427YUY2</accession>
<dbReference type="AlphaFoldDB" id="A0A427YUY2"/>